<reference evidence="11" key="1">
    <citation type="submission" date="2021-03" db="EMBL/GenBank/DDBJ databases">
        <authorList>
            <person name="Tagirdzhanova G."/>
        </authorList>
    </citation>
    <scope>NUCLEOTIDE SEQUENCE</scope>
</reference>
<dbReference type="GO" id="GO:0050031">
    <property type="term" value="F:L-pipecolate oxidase activity"/>
    <property type="evidence" value="ECO:0007669"/>
    <property type="project" value="TreeGrafter"/>
</dbReference>
<evidence type="ECO:0000256" key="3">
    <source>
        <dbReference type="ARBA" id="ARBA00010989"/>
    </source>
</evidence>
<dbReference type="PANTHER" id="PTHR10961">
    <property type="entry name" value="PEROXISOMAL SARCOSINE OXIDASE"/>
    <property type="match status" value="1"/>
</dbReference>
<gene>
    <name evidence="11" type="ORF">ALECFALPRED_006505</name>
</gene>
<keyword evidence="12" id="KW-1185">Reference proteome</keyword>
<keyword evidence="6 9" id="KW-0689">Ribosomal protein</keyword>
<dbReference type="Proteomes" id="UP000664203">
    <property type="component" value="Unassembled WGS sequence"/>
</dbReference>
<keyword evidence="4" id="KW-0285">Flavoprotein</keyword>
<keyword evidence="7" id="KW-0560">Oxidoreductase</keyword>
<dbReference type="PRINTS" id="PR00975">
    <property type="entry name" value="RIBOSOMALS19"/>
</dbReference>
<dbReference type="Gene3D" id="3.50.50.60">
    <property type="entry name" value="FAD/NAD(P)-binding domain"/>
    <property type="match status" value="1"/>
</dbReference>
<dbReference type="AlphaFoldDB" id="A0A8H3G9W2"/>
<dbReference type="SUPFAM" id="SSF54570">
    <property type="entry name" value="Ribosomal protein S19"/>
    <property type="match status" value="1"/>
</dbReference>
<organism evidence="11 12">
    <name type="scientific">Alectoria fallacina</name>
    <dbReference type="NCBI Taxonomy" id="1903189"/>
    <lineage>
        <taxon>Eukaryota</taxon>
        <taxon>Fungi</taxon>
        <taxon>Dikarya</taxon>
        <taxon>Ascomycota</taxon>
        <taxon>Pezizomycotina</taxon>
        <taxon>Lecanoromycetes</taxon>
        <taxon>OSLEUM clade</taxon>
        <taxon>Lecanoromycetidae</taxon>
        <taxon>Lecanorales</taxon>
        <taxon>Lecanorineae</taxon>
        <taxon>Parmeliaceae</taxon>
        <taxon>Alectoria</taxon>
    </lineage>
</organism>
<sequence length="494" mass="55554">MANEFPDNIIIVGAGVFGLSTALAIARRFPSTKVTVIDRCTPPVQDGTSVDTSKILRPDYVDKVYEKLADEAQALIKNDPELQPHYFERGFTFCTDGQDGEMNTLWEQMFDNIKETQPAARWNELKDPESVYRHLHGKNGDPTPTSKLAGPRKWIKGYTSKRCATVNAEGMVKVYYERCCQKHNIDFVVGTPVDRLLYDAYSSVDGVVLEDGRELRAQKTILATGAWSSRLVNLDQQMHANAVGIAYFRLSSEEYEKYKDIPCHTNLVTGVNIFTPLGGYLKILRRTTGLRNTTTLKDPEDFTKTYQASYPLTKLDDPTQTLSADMEQSIREEMREILPQFANHPFAQTKFCWLEQTTNGEFLICPHPKFNNLHLATGGSLHGWKFLPLLGEFVVDSISGTLEDLLVKKWSWESKADSKQNKFGFMTPGPNIVPLPIVRPKPGERTPPIKTQARGATILPNFVGLKFQVHNGKIYNDVTITEAMVGHKLGEFSP</sequence>
<dbReference type="Gene3D" id="3.30.9.10">
    <property type="entry name" value="D-Amino Acid Oxidase, subunit A, domain 2"/>
    <property type="match status" value="1"/>
</dbReference>
<proteinExistence type="inferred from homology"/>
<dbReference type="InterPro" id="IPR002222">
    <property type="entry name" value="Ribosomal_uS19"/>
</dbReference>
<comment type="similarity">
    <text evidence="2 9">Belongs to the universal ribosomal protein uS19 family.</text>
</comment>
<evidence type="ECO:0000256" key="9">
    <source>
        <dbReference type="RuleBase" id="RU003485"/>
    </source>
</evidence>
<evidence type="ECO:0000313" key="12">
    <source>
        <dbReference type="Proteomes" id="UP000664203"/>
    </source>
</evidence>
<evidence type="ECO:0000259" key="10">
    <source>
        <dbReference type="Pfam" id="PF01266"/>
    </source>
</evidence>
<dbReference type="GO" id="GO:0008115">
    <property type="term" value="F:sarcosine oxidase activity"/>
    <property type="evidence" value="ECO:0007669"/>
    <property type="project" value="TreeGrafter"/>
</dbReference>
<dbReference type="InterPro" id="IPR036188">
    <property type="entry name" value="FAD/NAD-bd_sf"/>
</dbReference>
<keyword evidence="8 9" id="KW-0687">Ribonucleoprotein</keyword>
<evidence type="ECO:0000256" key="7">
    <source>
        <dbReference type="ARBA" id="ARBA00023002"/>
    </source>
</evidence>
<evidence type="ECO:0000256" key="5">
    <source>
        <dbReference type="ARBA" id="ARBA00022827"/>
    </source>
</evidence>
<dbReference type="OrthoDB" id="2219495at2759"/>
<dbReference type="Pfam" id="PF00203">
    <property type="entry name" value="Ribosomal_S19"/>
    <property type="match status" value="1"/>
</dbReference>
<comment type="cofactor">
    <cofactor evidence="1">
        <name>FAD</name>
        <dbReference type="ChEBI" id="CHEBI:57692"/>
    </cofactor>
</comment>
<dbReference type="SUPFAM" id="SSF51905">
    <property type="entry name" value="FAD/NAD(P)-binding domain"/>
    <property type="match status" value="1"/>
</dbReference>
<comment type="similarity">
    <text evidence="3">Belongs to the MSOX/MTOX family.</text>
</comment>
<accession>A0A8H3G9W2</accession>
<dbReference type="Pfam" id="PF01266">
    <property type="entry name" value="DAO"/>
    <property type="match status" value="1"/>
</dbReference>
<name>A0A8H3G9W2_9LECA</name>
<evidence type="ECO:0000256" key="6">
    <source>
        <dbReference type="ARBA" id="ARBA00022980"/>
    </source>
</evidence>
<evidence type="ECO:0000256" key="4">
    <source>
        <dbReference type="ARBA" id="ARBA00022630"/>
    </source>
</evidence>
<dbReference type="PANTHER" id="PTHR10961:SF46">
    <property type="entry name" value="PEROXISOMAL SARCOSINE OXIDASE"/>
    <property type="match status" value="1"/>
</dbReference>
<dbReference type="GO" id="GO:0005840">
    <property type="term" value="C:ribosome"/>
    <property type="evidence" value="ECO:0007669"/>
    <property type="project" value="UniProtKB-KW"/>
</dbReference>
<evidence type="ECO:0000313" key="11">
    <source>
        <dbReference type="EMBL" id="CAF9935646.1"/>
    </source>
</evidence>
<dbReference type="GO" id="GO:0050660">
    <property type="term" value="F:flavin adenine dinucleotide binding"/>
    <property type="evidence" value="ECO:0007669"/>
    <property type="project" value="InterPro"/>
</dbReference>
<comment type="caution">
    <text evidence="11">The sequence shown here is derived from an EMBL/GenBank/DDBJ whole genome shotgun (WGS) entry which is preliminary data.</text>
</comment>
<dbReference type="EMBL" id="CAJPDR010000414">
    <property type="protein sequence ID" value="CAF9935646.1"/>
    <property type="molecule type" value="Genomic_DNA"/>
</dbReference>
<keyword evidence="5" id="KW-0274">FAD</keyword>
<feature type="domain" description="FAD dependent oxidoreductase" evidence="10">
    <location>
        <begin position="9"/>
        <end position="396"/>
    </location>
</feature>
<dbReference type="InterPro" id="IPR006076">
    <property type="entry name" value="FAD-dep_OxRdtase"/>
</dbReference>
<dbReference type="GO" id="GO:0006412">
    <property type="term" value="P:translation"/>
    <property type="evidence" value="ECO:0007669"/>
    <property type="project" value="InterPro"/>
</dbReference>
<dbReference type="InterPro" id="IPR023575">
    <property type="entry name" value="Ribosomal_uS19_SF"/>
</dbReference>
<evidence type="ECO:0000256" key="2">
    <source>
        <dbReference type="ARBA" id="ARBA00007345"/>
    </source>
</evidence>
<evidence type="ECO:0000256" key="8">
    <source>
        <dbReference type="ARBA" id="ARBA00023274"/>
    </source>
</evidence>
<evidence type="ECO:0000256" key="1">
    <source>
        <dbReference type="ARBA" id="ARBA00001974"/>
    </source>
</evidence>
<dbReference type="InterPro" id="IPR045170">
    <property type="entry name" value="MTOX"/>
</dbReference>
<dbReference type="GO" id="GO:0003735">
    <property type="term" value="F:structural constituent of ribosome"/>
    <property type="evidence" value="ECO:0007669"/>
    <property type="project" value="InterPro"/>
</dbReference>
<dbReference type="Gene3D" id="3.30.860.10">
    <property type="entry name" value="30s Ribosomal Protein S19, Chain A"/>
    <property type="match status" value="1"/>
</dbReference>
<protein>
    <recommendedName>
        <fullName evidence="10">FAD dependent oxidoreductase domain-containing protein</fullName>
    </recommendedName>
</protein>
<dbReference type="GO" id="GO:0004657">
    <property type="term" value="F:proline dehydrogenase activity"/>
    <property type="evidence" value="ECO:0007669"/>
    <property type="project" value="TreeGrafter"/>
</dbReference>
<dbReference type="GO" id="GO:1990904">
    <property type="term" value="C:ribonucleoprotein complex"/>
    <property type="evidence" value="ECO:0007669"/>
    <property type="project" value="UniProtKB-KW"/>
</dbReference>